<feature type="compositionally biased region" description="Basic and acidic residues" evidence="1">
    <location>
        <begin position="7"/>
        <end position="27"/>
    </location>
</feature>
<sequence length="255" mass="29188">MGGVKVMNKDNQQRERENSHHNYENDQNCWRDGRKIKNRFTRMPCAHHLKKDSDQLLNPTQTIHPLRIIPLHTTKHYQLTQIRNLKLGANNVFPKSVRGIKSRRRPEFFLKTIMFSLVGTKPQFAKARLFMEASFKLVSLDEKLVSLSKSWVSCFGLANPESETRTNSKELLGFGFGVRNLDLSNRSPSMEVKTSPPTNIKVVIIMSWVLEKASISTVDMLDTVVAETEVKKMSMSLILDEDEEVVLGVEIFKAK</sequence>
<dbReference type="EMBL" id="EQ973887">
    <property type="protein sequence ID" value="EEF40241.1"/>
    <property type="molecule type" value="Genomic_DNA"/>
</dbReference>
<protein>
    <submittedName>
        <fullName evidence="2">Uncharacterized protein</fullName>
    </submittedName>
</protein>
<accession>B9S7S5</accession>
<feature type="region of interest" description="Disordered" evidence="1">
    <location>
        <begin position="1"/>
        <end position="27"/>
    </location>
</feature>
<evidence type="ECO:0000313" key="2">
    <source>
        <dbReference type="EMBL" id="EEF40241.1"/>
    </source>
</evidence>
<proteinExistence type="predicted"/>
<reference evidence="3" key="1">
    <citation type="journal article" date="2010" name="Nat. Biotechnol.">
        <title>Draft genome sequence of the oilseed species Ricinus communis.</title>
        <authorList>
            <person name="Chan A.P."/>
            <person name="Crabtree J."/>
            <person name="Zhao Q."/>
            <person name="Lorenzi H."/>
            <person name="Orvis J."/>
            <person name="Puiu D."/>
            <person name="Melake-Berhan A."/>
            <person name="Jones K.M."/>
            <person name="Redman J."/>
            <person name="Chen G."/>
            <person name="Cahoon E.B."/>
            <person name="Gedil M."/>
            <person name="Stanke M."/>
            <person name="Haas B.J."/>
            <person name="Wortman J.R."/>
            <person name="Fraser-Liggett C.M."/>
            <person name="Ravel J."/>
            <person name="Rabinowicz P.D."/>
        </authorList>
    </citation>
    <scope>NUCLEOTIDE SEQUENCE [LARGE SCALE GENOMIC DNA]</scope>
    <source>
        <strain evidence="3">cv. Hale</strain>
    </source>
</reference>
<evidence type="ECO:0000313" key="3">
    <source>
        <dbReference type="Proteomes" id="UP000008311"/>
    </source>
</evidence>
<dbReference type="Proteomes" id="UP000008311">
    <property type="component" value="Unassembled WGS sequence"/>
</dbReference>
<dbReference type="AlphaFoldDB" id="B9S7S5"/>
<keyword evidence="3" id="KW-1185">Reference proteome</keyword>
<name>B9S7S5_RICCO</name>
<evidence type="ECO:0000256" key="1">
    <source>
        <dbReference type="SAM" id="MobiDB-lite"/>
    </source>
</evidence>
<gene>
    <name evidence="2" type="ORF">RCOM_1381490</name>
</gene>
<organism evidence="2 3">
    <name type="scientific">Ricinus communis</name>
    <name type="common">Castor bean</name>
    <dbReference type="NCBI Taxonomy" id="3988"/>
    <lineage>
        <taxon>Eukaryota</taxon>
        <taxon>Viridiplantae</taxon>
        <taxon>Streptophyta</taxon>
        <taxon>Embryophyta</taxon>
        <taxon>Tracheophyta</taxon>
        <taxon>Spermatophyta</taxon>
        <taxon>Magnoliopsida</taxon>
        <taxon>eudicotyledons</taxon>
        <taxon>Gunneridae</taxon>
        <taxon>Pentapetalae</taxon>
        <taxon>rosids</taxon>
        <taxon>fabids</taxon>
        <taxon>Malpighiales</taxon>
        <taxon>Euphorbiaceae</taxon>
        <taxon>Acalyphoideae</taxon>
        <taxon>Acalypheae</taxon>
        <taxon>Ricinus</taxon>
    </lineage>
</organism>
<dbReference type="InParanoid" id="B9S7S5"/>
<dbReference type="eggNOG" id="ENOG502T28I">
    <property type="taxonomic scope" value="Eukaryota"/>
</dbReference>